<dbReference type="PANTHER" id="PTHR43139">
    <property type="entry name" value="SI:DKEY-122A22.2"/>
    <property type="match status" value="1"/>
</dbReference>
<protein>
    <submittedName>
        <fullName evidence="2">Alpha/beta hydrolase</fullName>
    </submittedName>
</protein>
<evidence type="ECO:0000259" key="1">
    <source>
        <dbReference type="Pfam" id="PF00561"/>
    </source>
</evidence>
<dbReference type="Proteomes" id="UP001524460">
    <property type="component" value="Unassembled WGS sequence"/>
</dbReference>
<name>A0ABT1N4G1_9GAMM</name>
<sequence>MQNASNNLITANNNKTVYNIGVFNSGNGEILMRFILSRQLTKFIALFISLLVLNGCEIVQWKEKHDHDQLFAQGYQEHLLPLKEGGQLKYWVGGTGEPLLLIHGFGGTAVATWKDEMLELSKHYQVIAPDLAWFGESYSMGPPNLTTQTETMWQLLDALGIDEVNVAGISYGGFVTYNMMMKPDRIKKGVIIASPGPLFSDDDLAELCLRAGVEKPEQLFVPTNSDEVKRLFDNVFYEPKSMPNFVAEQIYSGYFSPFKKEKEQLIQSLVVDREHISQADTAVFPPTMLIWGDSDKIFPLKNGIALSQYLNSAIVVLPETAHGVTNEQPDTVTKLLKIFIS</sequence>
<reference evidence="2 3" key="1">
    <citation type="submission" date="2022-07" db="EMBL/GenBank/DDBJ databases">
        <title>Photobacterium pectinilyticum sp. nov., a marine bacterium isolated from surface seawater of Qingdao offshore.</title>
        <authorList>
            <person name="Wang X."/>
        </authorList>
    </citation>
    <scope>NUCLEOTIDE SEQUENCE [LARGE SCALE GENOMIC DNA]</scope>
    <source>
        <strain evidence="2 3">ZSDE20</strain>
    </source>
</reference>
<dbReference type="EMBL" id="JANEYT010000041">
    <property type="protein sequence ID" value="MCQ1059623.1"/>
    <property type="molecule type" value="Genomic_DNA"/>
</dbReference>
<keyword evidence="3" id="KW-1185">Reference proteome</keyword>
<feature type="domain" description="AB hydrolase-1" evidence="1">
    <location>
        <begin position="98"/>
        <end position="322"/>
    </location>
</feature>
<dbReference type="PANTHER" id="PTHR43139:SF52">
    <property type="entry name" value="SI:DKEY-122A22.2"/>
    <property type="match status" value="1"/>
</dbReference>
<dbReference type="InterPro" id="IPR000073">
    <property type="entry name" value="AB_hydrolase_1"/>
</dbReference>
<dbReference type="GO" id="GO:0016787">
    <property type="term" value="F:hydrolase activity"/>
    <property type="evidence" value="ECO:0007669"/>
    <property type="project" value="UniProtKB-KW"/>
</dbReference>
<dbReference type="InterPro" id="IPR052370">
    <property type="entry name" value="Meta-cleavage_hydrolase"/>
</dbReference>
<dbReference type="InterPro" id="IPR029058">
    <property type="entry name" value="AB_hydrolase_fold"/>
</dbReference>
<evidence type="ECO:0000313" key="2">
    <source>
        <dbReference type="EMBL" id="MCQ1059623.1"/>
    </source>
</evidence>
<organism evidence="2 3">
    <name type="scientific">Photobacterium pectinilyticum</name>
    <dbReference type="NCBI Taxonomy" id="2906793"/>
    <lineage>
        <taxon>Bacteria</taxon>
        <taxon>Pseudomonadati</taxon>
        <taxon>Pseudomonadota</taxon>
        <taxon>Gammaproteobacteria</taxon>
        <taxon>Vibrionales</taxon>
        <taxon>Vibrionaceae</taxon>
        <taxon>Photobacterium</taxon>
    </lineage>
</organism>
<dbReference type="Gene3D" id="3.40.50.1820">
    <property type="entry name" value="alpha/beta hydrolase"/>
    <property type="match status" value="1"/>
</dbReference>
<keyword evidence="2" id="KW-0378">Hydrolase</keyword>
<comment type="caution">
    <text evidence="2">The sequence shown here is derived from an EMBL/GenBank/DDBJ whole genome shotgun (WGS) entry which is preliminary data.</text>
</comment>
<gene>
    <name evidence="2" type="ORF">NHN17_16370</name>
</gene>
<dbReference type="PRINTS" id="PR00111">
    <property type="entry name" value="ABHYDROLASE"/>
</dbReference>
<dbReference type="SUPFAM" id="SSF53474">
    <property type="entry name" value="alpha/beta-Hydrolases"/>
    <property type="match status" value="1"/>
</dbReference>
<dbReference type="RefSeq" id="WP_255043705.1">
    <property type="nucleotide sequence ID" value="NZ_JANEYT010000041.1"/>
</dbReference>
<proteinExistence type="predicted"/>
<evidence type="ECO:0000313" key="3">
    <source>
        <dbReference type="Proteomes" id="UP001524460"/>
    </source>
</evidence>
<dbReference type="InterPro" id="IPR000639">
    <property type="entry name" value="Epox_hydrolase-like"/>
</dbReference>
<dbReference type="Pfam" id="PF00561">
    <property type="entry name" value="Abhydrolase_1"/>
    <property type="match status" value="1"/>
</dbReference>
<dbReference type="PRINTS" id="PR00412">
    <property type="entry name" value="EPOXHYDRLASE"/>
</dbReference>
<accession>A0ABT1N4G1</accession>